<sequence>MKRGKEKNIVLMNSESDWMIGSAVWIIEGDFNHKDICRYGKAEFPARVLPRGMQTTDFLFWYYRGGSCSLNYSKVKDWQIGNNALLGFL</sequence>
<proteinExistence type="predicted"/>
<dbReference type="AlphaFoldDB" id="A0A9D1JDM8"/>
<reference evidence="1" key="2">
    <citation type="journal article" date="2021" name="PeerJ">
        <title>Extensive microbial diversity within the chicken gut microbiome revealed by metagenomics and culture.</title>
        <authorList>
            <person name="Gilroy R."/>
            <person name="Ravi A."/>
            <person name="Getino M."/>
            <person name="Pursley I."/>
            <person name="Horton D.L."/>
            <person name="Alikhan N.F."/>
            <person name="Baker D."/>
            <person name="Gharbi K."/>
            <person name="Hall N."/>
            <person name="Watson M."/>
            <person name="Adriaenssens E.M."/>
            <person name="Foster-Nyarko E."/>
            <person name="Jarju S."/>
            <person name="Secka A."/>
            <person name="Antonio M."/>
            <person name="Oren A."/>
            <person name="Chaudhuri R.R."/>
            <person name="La Ragione R."/>
            <person name="Hildebrand F."/>
            <person name="Pallen M.J."/>
        </authorList>
    </citation>
    <scope>NUCLEOTIDE SEQUENCE</scope>
    <source>
        <strain evidence="1">ChiW13-3771</strain>
    </source>
</reference>
<organism evidence="1 2">
    <name type="scientific">Candidatus Fimimorpha faecalis</name>
    <dbReference type="NCBI Taxonomy" id="2840824"/>
    <lineage>
        <taxon>Bacteria</taxon>
        <taxon>Bacillati</taxon>
        <taxon>Bacillota</taxon>
        <taxon>Clostridia</taxon>
        <taxon>Eubacteriales</taxon>
        <taxon>Candidatus Fimimorpha</taxon>
    </lineage>
</organism>
<accession>A0A9D1JDM8</accession>
<evidence type="ECO:0000313" key="1">
    <source>
        <dbReference type="EMBL" id="HIR89189.1"/>
    </source>
</evidence>
<name>A0A9D1JDM8_9FIRM</name>
<dbReference type="Proteomes" id="UP000824201">
    <property type="component" value="Unassembled WGS sequence"/>
</dbReference>
<gene>
    <name evidence="1" type="ORF">IAC96_09585</name>
</gene>
<evidence type="ECO:0000313" key="2">
    <source>
        <dbReference type="Proteomes" id="UP000824201"/>
    </source>
</evidence>
<dbReference type="EMBL" id="DVHN01000123">
    <property type="protein sequence ID" value="HIR89189.1"/>
    <property type="molecule type" value="Genomic_DNA"/>
</dbReference>
<reference evidence="1" key="1">
    <citation type="submission" date="2020-10" db="EMBL/GenBank/DDBJ databases">
        <authorList>
            <person name="Gilroy R."/>
        </authorList>
    </citation>
    <scope>NUCLEOTIDE SEQUENCE</scope>
    <source>
        <strain evidence="1">ChiW13-3771</strain>
    </source>
</reference>
<comment type="caution">
    <text evidence="1">The sequence shown here is derived from an EMBL/GenBank/DDBJ whole genome shotgun (WGS) entry which is preliminary data.</text>
</comment>
<protein>
    <submittedName>
        <fullName evidence="1">Uncharacterized protein</fullName>
    </submittedName>
</protein>